<evidence type="ECO:0000313" key="2">
    <source>
        <dbReference type="EMBL" id="MFD1202187.1"/>
    </source>
</evidence>
<gene>
    <name evidence="2" type="ORF">ACFQ3U_09830</name>
</gene>
<feature type="transmembrane region" description="Helical" evidence="1">
    <location>
        <begin position="124"/>
        <end position="143"/>
    </location>
</feature>
<proteinExistence type="predicted"/>
<reference evidence="3" key="1">
    <citation type="journal article" date="2019" name="Int. J. Syst. Evol. Microbiol.">
        <title>The Global Catalogue of Microorganisms (GCM) 10K type strain sequencing project: providing services to taxonomists for standard genome sequencing and annotation.</title>
        <authorList>
            <consortium name="The Broad Institute Genomics Platform"/>
            <consortium name="The Broad Institute Genome Sequencing Center for Infectious Disease"/>
            <person name="Wu L."/>
            <person name="Ma J."/>
        </authorList>
    </citation>
    <scope>NUCLEOTIDE SEQUENCE [LARGE SCALE GENOMIC DNA]</scope>
    <source>
        <strain evidence="3">CCUG 50213</strain>
    </source>
</reference>
<protein>
    <submittedName>
        <fullName evidence="2">Uncharacterized protein</fullName>
    </submittedName>
</protein>
<feature type="transmembrane region" description="Helical" evidence="1">
    <location>
        <begin position="17"/>
        <end position="40"/>
    </location>
</feature>
<dbReference type="Proteomes" id="UP001597181">
    <property type="component" value="Unassembled WGS sequence"/>
</dbReference>
<keyword evidence="1" id="KW-0812">Transmembrane</keyword>
<dbReference type="EMBL" id="JBHTLY010000004">
    <property type="protein sequence ID" value="MFD1202187.1"/>
    <property type="molecule type" value="Genomic_DNA"/>
</dbReference>
<evidence type="ECO:0000256" key="1">
    <source>
        <dbReference type="SAM" id="Phobius"/>
    </source>
</evidence>
<feature type="transmembrane region" description="Helical" evidence="1">
    <location>
        <begin position="46"/>
        <end position="74"/>
    </location>
</feature>
<sequence length="158" mass="16974">MNTVDSRDKRPSLMNPAFILLYGVFITAAPVVGQFAIMAAQSNGRFFWGMGSGMLIWGCILLGFVLSLVCLGFWMAGRSAANSGGAYARASIVGAVVGVLGAYPVGFLTFSTTLVNNLGLGRPVGVLLTGIYLALMFGGYMLLWERHEARRRRGNERS</sequence>
<feature type="transmembrane region" description="Helical" evidence="1">
    <location>
        <begin position="86"/>
        <end position="104"/>
    </location>
</feature>
<organism evidence="2 3">
    <name type="scientific">Leucobacter albus</name>
    <dbReference type="NCBI Taxonomy" id="272210"/>
    <lineage>
        <taxon>Bacteria</taxon>
        <taxon>Bacillati</taxon>
        <taxon>Actinomycetota</taxon>
        <taxon>Actinomycetes</taxon>
        <taxon>Micrococcales</taxon>
        <taxon>Microbacteriaceae</taxon>
        <taxon>Leucobacter</taxon>
    </lineage>
</organism>
<evidence type="ECO:0000313" key="3">
    <source>
        <dbReference type="Proteomes" id="UP001597181"/>
    </source>
</evidence>
<name>A0ABW3TPC9_9MICO</name>
<keyword evidence="1" id="KW-1133">Transmembrane helix</keyword>
<dbReference type="RefSeq" id="WP_343961251.1">
    <property type="nucleotide sequence ID" value="NZ_BAAAKZ010000010.1"/>
</dbReference>
<keyword evidence="1" id="KW-0472">Membrane</keyword>
<comment type="caution">
    <text evidence="2">The sequence shown here is derived from an EMBL/GenBank/DDBJ whole genome shotgun (WGS) entry which is preliminary data.</text>
</comment>
<accession>A0ABW3TPC9</accession>
<keyword evidence="3" id="KW-1185">Reference proteome</keyword>